<dbReference type="InterPro" id="IPR025295">
    <property type="entry name" value="eCIS_core_dom"/>
</dbReference>
<evidence type="ECO:0000313" key="3">
    <source>
        <dbReference type="EMBL" id="MVN87630.1"/>
    </source>
</evidence>
<dbReference type="EMBL" id="WQLB01000016">
    <property type="protein sequence ID" value="MVN87630.1"/>
    <property type="molecule type" value="Genomic_DNA"/>
</dbReference>
<feature type="region of interest" description="Disordered" evidence="1">
    <location>
        <begin position="844"/>
        <end position="865"/>
    </location>
</feature>
<dbReference type="Pfam" id="PF13699">
    <property type="entry name" value="eCIS_core"/>
    <property type="match status" value="1"/>
</dbReference>
<proteinExistence type="predicted"/>
<gene>
    <name evidence="3" type="ORF">GO986_12730</name>
</gene>
<accession>A0A7C9HZ05</accession>
<sequence>MTLVQRRPSTHDTAQRSVASPLQPHITDTELQRAQAQQAVQRHLSRPVTAQRQAVQAPLRAASLERQETARVQVQRQAVQSELVGLTLPAGALEAALQRQVQTAAPVPAKPQTPSDWVTVMRARAEEVDGKALDTRQHAQFTGLQRQVAQTLAQGFKTDSGPAAARYETYGEHLASLQRHAISAPVSRAVLGLVPGSERLALQRAVDTAVQRHETQAAQDAQAVQAVALQRQLADLDAEATQPVLQRIQARRGSGNPLPEAVQRHLEQGLNYDLSKVRIHDDTEADLMAKGVNATAFTTGTDIFFQSGKFSPNTQSGLELLAHEVTHTVQQSQGRVGKGIDPDAGLESEARSMGTKLAQVMPSPKSLMPPSPHAPGVYSKPAALQRVQDGTVQRFALKPLYDLQPQTVQRWGNPLSWAADKVKDGAQAIADKGKAVIAGALTALPGYRELCMAFGKDLVTGKTMAGDPNSILETLAGWVPGPLKDVLKALKETNAIPKAWTWFKAELGKLDLGGALSEIASAIGKADLGAAKSAVTRRTSGVKSLIVGSARKIAEIGLTVLTAGLGPLGKQIMAKLRGAGDVIIQVLKNPVKFAQNLVQAVKGGFKTFSANAPKHLQNGIGQWLTGSTGIAFPVKFDLQGVFLTALSVMGLTYQAMRGRLVKAMGPGGQAKVSKAEATVQILQTMKGGLHKADEMNAQKGGVGQEISSGIKSEVTKSLVVAGVQKLVTMLIPGGGFINAIIGAFQTVQTVVQQAAQIGAVITNALGSISAIAAGNISGAVGFIDRALGGVIPVALAWLGKVVGLGNFGGKVKTVIKKVKGKLDQVLDKIVAKVKGVIEKLLGKGKDKSGKKESSPPRSKAEMEKDVQAAVKDVEVLMSKKTLSKEDIQRRFPSIVNRRKIKHLSLKPAGKKGYYVPYASVNPDDTGETPQIVLSEAQLTALRNLAGEFARFINSSPSKKEAYARNKKLFIENKVKTGDIVESAALPLIQQLAKESNMSLIVSPTLKLTGNDQSDIIGGAVAELDFLLIGSSSKVTIVSAKLDARKVKVNQDLSLYGHFANIPASPPGIVDYAKSHFGINKKYDLVKGAVVDSNLGRKEINLFRKTYLSKAKVSEIEVKSVAPRPNLRGIQIEAGKDDLINIVIRMIDGTY</sequence>
<keyword evidence="4" id="KW-1185">Reference proteome</keyword>
<reference evidence="3 4" key="1">
    <citation type="submission" date="2019-12" db="EMBL/GenBank/DDBJ databases">
        <title>Deinococcus sp. HMF7620 Genome sequencing and assembly.</title>
        <authorList>
            <person name="Kang H."/>
            <person name="Kim H."/>
            <person name="Joh K."/>
        </authorList>
    </citation>
    <scope>NUCLEOTIDE SEQUENCE [LARGE SCALE GENOMIC DNA]</scope>
    <source>
        <strain evidence="3 4">HMF7620</strain>
    </source>
</reference>
<protein>
    <submittedName>
        <fullName evidence="3">DUF4157 domain-containing protein</fullName>
    </submittedName>
</protein>
<dbReference type="Proteomes" id="UP000483286">
    <property type="component" value="Unassembled WGS sequence"/>
</dbReference>
<dbReference type="AlphaFoldDB" id="A0A7C9HZ05"/>
<comment type="caution">
    <text evidence="3">The sequence shown here is derived from an EMBL/GenBank/DDBJ whole genome shotgun (WGS) entry which is preliminary data.</text>
</comment>
<feature type="region of interest" description="Disordered" evidence="1">
    <location>
        <begin position="1"/>
        <end position="23"/>
    </location>
</feature>
<feature type="domain" description="eCIS core" evidence="2">
    <location>
        <begin position="257"/>
        <end position="334"/>
    </location>
</feature>
<dbReference type="RefSeq" id="WP_157459683.1">
    <property type="nucleotide sequence ID" value="NZ_WQLB01000016.1"/>
</dbReference>
<evidence type="ECO:0000313" key="4">
    <source>
        <dbReference type="Proteomes" id="UP000483286"/>
    </source>
</evidence>
<organism evidence="3 4">
    <name type="scientific">Deinococcus arboris</name>
    <dbReference type="NCBI Taxonomy" id="2682977"/>
    <lineage>
        <taxon>Bacteria</taxon>
        <taxon>Thermotogati</taxon>
        <taxon>Deinococcota</taxon>
        <taxon>Deinococci</taxon>
        <taxon>Deinococcales</taxon>
        <taxon>Deinococcaceae</taxon>
        <taxon>Deinococcus</taxon>
    </lineage>
</organism>
<evidence type="ECO:0000259" key="2">
    <source>
        <dbReference type="Pfam" id="PF13699"/>
    </source>
</evidence>
<name>A0A7C9HZ05_9DEIO</name>
<evidence type="ECO:0000256" key="1">
    <source>
        <dbReference type="SAM" id="MobiDB-lite"/>
    </source>
</evidence>